<keyword evidence="4 7" id="KW-0547">Nucleotide-binding</keyword>
<feature type="domain" description="Protein kinase" evidence="10">
    <location>
        <begin position="41"/>
        <end position="299"/>
    </location>
</feature>
<dbReference type="SMART" id="SM00220">
    <property type="entry name" value="S_TKc"/>
    <property type="match status" value="1"/>
</dbReference>
<dbReference type="Proteomes" id="UP000887565">
    <property type="component" value="Unplaced"/>
</dbReference>
<dbReference type="InterPro" id="IPR008271">
    <property type="entry name" value="Ser/Thr_kinase_AS"/>
</dbReference>
<evidence type="ECO:0000259" key="10">
    <source>
        <dbReference type="PROSITE" id="PS50011"/>
    </source>
</evidence>
<organism evidence="11 12">
    <name type="scientific">Romanomermis culicivorax</name>
    <name type="common">Nematode worm</name>
    <dbReference type="NCBI Taxonomy" id="13658"/>
    <lineage>
        <taxon>Eukaryota</taxon>
        <taxon>Metazoa</taxon>
        <taxon>Ecdysozoa</taxon>
        <taxon>Nematoda</taxon>
        <taxon>Enoplea</taxon>
        <taxon>Dorylaimia</taxon>
        <taxon>Mermithida</taxon>
        <taxon>Mermithoidea</taxon>
        <taxon>Mermithidae</taxon>
        <taxon>Romanomermis</taxon>
    </lineage>
</organism>
<feature type="coiled-coil region" evidence="8">
    <location>
        <begin position="933"/>
        <end position="992"/>
    </location>
</feature>
<sequence>MSFLLEKVKNLFKPGSSNQSLKRSPNGRQYVRFGVNPIDSWEIIGELGDGAFGKVQKARRRNEEYLAAAKAIELISEDDMDSFLIEIEILKECQHRNIVGLYEAYYFANVLWLYLEFCGGGALDSIMMELEKPLQESQIRYVCHEMCGGLKFLHSCYVIHRDLKAGNVLLTYDGQVKLADFGVSARTKAENQKRDSFIGTPYWMAPEVIVCETFKDEPYDCSADIWSLGITLIELAERDPPYSEMSPNRVVIKIQKSDPPRLQKPSKWSREFNNFLSECLQKKPCDRPAASVLLENSFCRTATDPKPIIDLLTELRAEIIEETINHIEEDSQSIESSITPDLNSLSESQTETDFVTLTKGYSSVVTGDNSDEGCELRERSNYITCDLNCQNGLDLVENLHSKIVNSASVSPRGDENDSTDASERGQYYKIELENVVCELISDLLNGVVNQTLVTTITCNDGRAESVHNENVCGDNVEISTCGSIATVSLKGDEITNTTAATNQEYATCLETQEKVSAKELDTNVTEAATNCDTDVNIGDTEFYNHSADEPMNNAEKDDSRSSSEAVESISQDIPDSNDNASTGEVCFRRPFIKNGEGVISKTDKHVSNGFTTNSNPKITKKTRLYVIDGVQVTSSTYHVMAEGNTYKVKEDFKLRKAELQELKRLQKEEAKQFQSLNVKTQFLCDQQDRKFEEDLQSLVRQFDYEMEILVKQQKKQIDDATKVQEDDLKATLKKIKLEQEKDVRAFREILKQEQKLLKQEVDILPKDERKDEMKTRKEKLDAIHIEREKQLNASLQLNLDSILYRQKESHEQKIFLLETQYLQQKHQKIRAKEDAIWRLEEKHLHEKHQLAKNQIKELFFLQRGQMLVRHQRELEHVRKMHLRKEDDMTRAHVLERKRLPKILRQEAKTRTMMFRESLRIHKVDVNALGKNIREFEEQEQKRIQRETKKQEQKHQKRLEQLRAENEAALHELQQIQNEKRSMLLENETLKLKQYDDDYSTEIKKWKEQLKPKKQALEDKFIRELNEHDASDISKLTRDFSVDTSGFISRSFADKYGS</sequence>
<accession>A0A915J779</accession>
<evidence type="ECO:0000256" key="4">
    <source>
        <dbReference type="ARBA" id="ARBA00022741"/>
    </source>
</evidence>
<dbReference type="InterPro" id="IPR051585">
    <property type="entry name" value="STE20_Ser/Thr_Kinases"/>
</dbReference>
<evidence type="ECO:0000256" key="5">
    <source>
        <dbReference type="ARBA" id="ARBA00022777"/>
    </source>
</evidence>
<keyword evidence="6 7" id="KW-0067">ATP-binding</keyword>
<dbReference type="PROSITE" id="PS50011">
    <property type="entry name" value="PROTEIN_KINASE_DOM"/>
    <property type="match status" value="1"/>
</dbReference>
<dbReference type="InterPro" id="IPR017441">
    <property type="entry name" value="Protein_kinase_ATP_BS"/>
</dbReference>
<dbReference type="Pfam" id="PF12474">
    <property type="entry name" value="PKK"/>
    <property type="match status" value="2"/>
</dbReference>
<keyword evidence="1" id="KW-0723">Serine/threonine-protein kinase</keyword>
<evidence type="ECO:0000256" key="7">
    <source>
        <dbReference type="PROSITE-ProRule" id="PRU10141"/>
    </source>
</evidence>
<evidence type="ECO:0000256" key="1">
    <source>
        <dbReference type="ARBA" id="ARBA00022527"/>
    </source>
</evidence>
<dbReference type="FunFam" id="1.10.510.10:FF:001298">
    <property type="entry name" value="STE20-like kinase"/>
    <property type="match status" value="1"/>
</dbReference>
<keyword evidence="11" id="KW-1185">Reference proteome</keyword>
<dbReference type="GO" id="GO:0005524">
    <property type="term" value="F:ATP binding"/>
    <property type="evidence" value="ECO:0007669"/>
    <property type="project" value="UniProtKB-UniRule"/>
</dbReference>
<protein>
    <submittedName>
        <fullName evidence="12">Protein kinase domain-containing protein</fullName>
    </submittedName>
</protein>
<evidence type="ECO:0000256" key="2">
    <source>
        <dbReference type="ARBA" id="ARBA00022553"/>
    </source>
</evidence>
<evidence type="ECO:0000256" key="9">
    <source>
        <dbReference type="SAM" id="MobiDB-lite"/>
    </source>
</evidence>
<feature type="region of interest" description="Disordered" evidence="9">
    <location>
        <begin position="541"/>
        <end position="582"/>
    </location>
</feature>
<dbReference type="InterPro" id="IPR000719">
    <property type="entry name" value="Prot_kinase_dom"/>
</dbReference>
<dbReference type="SUPFAM" id="SSF56112">
    <property type="entry name" value="Protein kinase-like (PK-like)"/>
    <property type="match status" value="1"/>
</dbReference>
<proteinExistence type="predicted"/>
<dbReference type="GO" id="GO:0004674">
    <property type="term" value="F:protein serine/threonine kinase activity"/>
    <property type="evidence" value="ECO:0007669"/>
    <property type="project" value="UniProtKB-KW"/>
</dbReference>
<evidence type="ECO:0000256" key="6">
    <source>
        <dbReference type="ARBA" id="ARBA00022840"/>
    </source>
</evidence>
<feature type="compositionally biased region" description="Polar residues" evidence="9">
    <location>
        <begin position="571"/>
        <end position="582"/>
    </location>
</feature>
<dbReference type="AlphaFoldDB" id="A0A915J779"/>
<dbReference type="OMA" id="DESCADS"/>
<keyword evidence="8" id="KW-0175">Coiled coil</keyword>
<evidence type="ECO:0000256" key="8">
    <source>
        <dbReference type="SAM" id="Coils"/>
    </source>
</evidence>
<evidence type="ECO:0000313" key="12">
    <source>
        <dbReference type="WBParaSite" id="nRc.2.0.1.t21598-RA"/>
    </source>
</evidence>
<dbReference type="PANTHER" id="PTHR46538">
    <property type="entry name" value="PROTEIN KINASE DOMAIN-CONTAINING PROTEIN"/>
    <property type="match status" value="1"/>
</dbReference>
<dbReference type="PROSITE" id="PS00108">
    <property type="entry name" value="PROTEIN_KINASE_ST"/>
    <property type="match status" value="1"/>
</dbReference>
<dbReference type="WBParaSite" id="nRc.2.0.1.t21598-RA">
    <property type="protein sequence ID" value="nRc.2.0.1.t21598-RA"/>
    <property type="gene ID" value="nRc.2.0.1.g21598"/>
</dbReference>
<dbReference type="PANTHER" id="PTHR46538:SF3">
    <property type="entry name" value="PROTEIN KINASE DOMAIN-CONTAINING PROTEIN"/>
    <property type="match status" value="1"/>
</dbReference>
<name>A0A915J779_ROMCU</name>
<keyword evidence="2" id="KW-0597">Phosphoprotein</keyword>
<reference evidence="12" key="1">
    <citation type="submission" date="2022-11" db="UniProtKB">
        <authorList>
            <consortium name="WormBaseParasite"/>
        </authorList>
    </citation>
    <scope>IDENTIFICATION</scope>
</reference>
<evidence type="ECO:0000256" key="3">
    <source>
        <dbReference type="ARBA" id="ARBA00022679"/>
    </source>
</evidence>
<keyword evidence="3" id="KW-0808">Transferase</keyword>
<dbReference type="Pfam" id="PF00069">
    <property type="entry name" value="Pkinase"/>
    <property type="match status" value="1"/>
</dbReference>
<dbReference type="InterPro" id="IPR022165">
    <property type="entry name" value="PKK"/>
</dbReference>
<dbReference type="PROSITE" id="PS00107">
    <property type="entry name" value="PROTEIN_KINASE_ATP"/>
    <property type="match status" value="1"/>
</dbReference>
<dbReference type="InterPro" id="IPR011009">
    <property type="entry name" value="Kinase-like_dom_sf"/>
</dbReference>
<dbReference type="Gene3D" id="1.10.510.10">
    <property type="entry name" value="Transferase(Phosphotransferase) domain 1"/>
    <property type="match status" value="1"/>
</dbReference>
<evidence type="ECO:0000313" key="11">
    <source>
        <dbReference type="Proteomes" id="UP000887565"/>
    </source>
</evidence>
<feature type="binding site" evidence="7">
    <location>
        <position position="70"/>
    </location>
    <ligand>
        <name>ATP</name>
        <dbReference type="ChEBI" id="CHEBI:30616"/>
    </ligand>
</feature>
<feature type="coiled-coil region" evidence="8">
    <location>
        <begin position="649"/>
        <end position="679"/>
    </location>
</feature>
<keyword evidence="5" id="KW-0418">Kinase</keyword>